<feature type="compositionally biased region" description="Polar residues" evidence="1">
    <location>
        <begin position="46"/>
        <end position="57"/>
    </location>
</feature>
<keyword evidence="3" id="KW-1185">Reference proteome</keyword>
<organism evidence="2 3">
    <name type="scientific">Aaosphaeria arxii CBS 175.79</name>
    <dbReference type="NCBI Taxonomy" id="1450172"/>
    <lineage>
        <taxon>Eukaryota</taxon>
        <taxon>Fungi</taxon>
        <taxon>Dikarya</taxon>
        <taxon>Ascomycota</taxon>
        <taxon>Pezizomycotina</taxon>
        <taxon>Dothideomycetes</taxon>
        <taxon>Pleosporomycetidae</taxon>
        <taxon>Pleosporales</taxon>
        <taxon>Pleosporales incertae sedis</taxon>
        <taxon>Aaosphaeria</taxon>
    </lineage>
</organism>
<name>A0A6A5XV64_9PLEO</name>
<dbReference type="RefSeq" id="XP_033384483.1">
    <property type="nucleotide sequence ID" value="XM_033525910.1"/>
</dbReference>
<feature type="compositionally biased region" description="Gly residues" evidence="1">
    <location>
        <begin position="68"/>
        <end position="81"/>
    </location>
</feature>
<gene>
    <name evidence="2" type="ORF">BU24DRAFT_409290</name>
</gene>
<protein>
    <submittedName>
        <fullName evidence="2">Uncharacterized protein</fullName>
    </submittedName>
</protein>
<accession>A0A6A5XV64</accession>
<dbReference type="EMBL" id="ML978069">
    <property type="protein sequence ID" value="KAF2016144.1"/>
    <property type="molecule type" value="Genomic_DNA"/>
</dbReference>
<evidence type="ECO:0000313" key="2">
    <source>
        <dbReference type="EMBL" id="KAF2016144.1"/>
    </source>
</evidence>
<dbReference type="Proteomes" id="UP000799778">
    <property type="component" value="Unassembled WGS sequence"/>
</dbReference>
<proteinExistence type="predicted"/>
<dbReference type="GeneID" id="54283307"/>
<dbReference type="AlphaFoldDB" id="A0A6A5XV64"/>
<evidence type="ECO:0000256" key="1">
    <source>
        <dbReference type="SAM" id="MobiDB-lite"/>
    </source>
</evidence>
<reference evidence="2" key="1">
    <citation type="journal article" date="2020" name="Stud. Mycol.">
        <title>101 Dothideomycetes genomes: a test case for predicting lifestyles and emergence of pathogens.</title>
        <authorList>
            <person name="Haridas S."/>
            <person name="Albert R."/>
            <person name="Binder M."/>
            <person name="Bloem J."/>
            <person name="Labutti K."/>
            <person name="Salamov A."/>
            <person name="Andreopoulos B."/>
            <person name="Baker S."/>
            <person name="Barry K."/>
            <person name="Bills G."/>
            <person name="Bluhm B."/>
            <person name="Cannon C."/>
            <person name="Castanera R."/>
            <person name="Culley D."/>
            <person name="Daum C."/>
            <person name="Ezra D."/>
            <person name="Gonzalez J."/>
            <person name="Henrissat B."/>
            <person name="Kuo A."/>
            <person name="Liang C."/>
            <person name="Lipzen A."/>
            <person name="Lutzoni F."/>
            <person name="Magnuson J."/>
            <person name="Mondo S."/>
            <person name="Nolan M."/>
            <person name="Ohm R."/>
            <person name="Pangilinan J."/>
            <person name="Park H.-J."/>
            <person name="Ramirez L."/>
            <person name="Alfaro M."/>
            <person name="Sun H."/>
            <person name="Tritt A."/>
            <person name="Yoshinaga Y."/>
            <person name="Zwiers L.-H."/>
            <person name="Turgeon B."/>
            <person name="Goodwin S."/>
            <person name="Spatafora J."/>
            <person name="Crous P."/>
            <person name="Grigoriev I."/>
        </authorList>
    </citation>
    <scope>NUCLEOTIDE SEQUENCE</scope>
    <source>
        <strain evidence="2">CBS 175.79</strain>
    </source>
</reference>
<feature type="region of interest" description="Disordered" evidence="1">
    <location>
        <begin position="36"/>
        <end position="109"/>
    </location>
</feature>
<sequence>MGSILGARMQAVHAPHTRQAQTFGYLVLVLTSSNGKDAGREKGESASGSHSTHNSNMRKSHETEQGMYCGGGGGSGSGGGEVCKSRIQPGRRQGKTGQGSQAEKRADGRLGRLINNGTITHHYTVDTTKPLLPNCHQTLPS</sequence>
<evidence type="ECO:0000313" key="3">
    <source>
        <dbReference type="Proteomes" id="UP000799778"/>
    </source>
</evidence>